<dbReference type="WBParaSite" id="RSKR_0000750300.1">
    <property type="protein sequence ID" value="RSKR_0000750300.1"/>
    <property type="gene ID" value="RSKR_0000750300"/>
</dbReference>
<sequence length="221" mass="24938">MENFCLDGLNCRCVIDDSTPDSLTRDFTAWLNGNAVNRHDYLLHRQFYNSHAPLVSMNEYYIINNNNNNNNFIENNEFPSLKNSNNNNQDEPVGKKGKKKNSHRRVSGTNLYGRAYCPGRPLSTDDRYRIVELYEQGMKVNAISKVLCVSHGCVSKIISRFRETGSVLPFSNSENRRNRRIAKRSDASSTHTTISTSSSSSSTTGSSSGSESYKMVPIQYI</sequence>
<organism evidence="1 2">
    <name type="scientific">Rhabditophanes sp. KR3021</name>
    <dbReference type="NCBI Taxonomy" id="114890"/>
    <lineage>
        <taxon>Eukaryota</taxon>
        <taxon>Metazoa</taxon>
        <taxon>Ecdysozoa</taxon>
        <taxon>Nematoda</taxon>
        <taxon>Chromadorea</taxon>
        <taxon>Rhabditida</taxon>
        <taxon>Tylenchina</taxon>
        <taxon>Panagrolaimomorpha</taxon>
        <taxon>Strongyloidoidea</taxon>
        <taxon>Alloionematidae</taxon>
        <taxon>Rhabditophanes</taxon>
    </lineage>
</organism>
<reference evidence="2" key="1">
    <citation type="submission" date="2016-11" db="UniProtKB">
        <authorList>
            <consortium name="WormBaseParasite"/>
        </authorList>
    </citation>
    <scope>IDENTIFICATION</scope>
    <source>
        <strain evidence="2">KR3021</strain>
    </source>
</reference>
<proteinExistence type="predicted"/>
<protein>
    <submittedName>
        <fullName evidence="2">Paired domain-containing protein</fullName>
    </submittedName>
</protein>
<accession>A0AC35U4R8</accession>
<name>A0AC35U4R8_9BILA</name>
<dbReference type="Proteomes" id="UP000095286">
    <property type="component" value="Unplaced"/>
</dbReference>
<evidence type="ECO:0000313" key="1">
    <source>
        <dbReference type="Proteomes" id="UP000095286"/>
    </source>
</evidence>
<evidence type="ECO:0000313" key="2">
    <source>
        <dbReference type="WBParaSite" id="RSKR_0000750300.1"/>
    </source>
</evidence>